<gene>
    <name evidence="4" type="ORF">FGL98_01135</name>
</gene>
<dbReference type="Proteomes" id="UP000320244">
    <property type="component" value="Unassembled WGS sequence"/>
</dbReference>
<dbReference type="RefSeq" id="WP_146314805.1">
    <property type="nucleotide sequence ID" value="NZ_VCQV01000001.1"/>
</dbReference>
<comment type="caution">
    <text evidence="4">The sequence shown here is derived from an EMBL/GenBank/DDBJ whole genome shotgun (WGS) entry which is preliminary data.</text>
</comment>
<accession>A0A563EB63</accession>
<evidence type="ECO:0000313" key="4">
    <source>
        <dbReference type="EMBL" id="TWP39024.1"/>
    </source>
</evidence>
<protein>
    <submittedName>
        <fullName evidence="4">Methyltransferase domain-containing protein</fullName>
    </submittedName>
</protein>
<keyword evidence="2 4" id="KW-0808">Transferase</keyword>
<dbReference type="InterPro" id="IPR029063">
    <property type="entry name" value="SAM-dependent_MTases_sf"/>
</dbReference>
<name>A0A563EB63_9MICO</name>
<sequence>MSLDETTTPATRPAESRVRASYDAVATEYGAALEHELDGKPLDRALLAALVEMSGDGTIADLGCGPGHVTRHLAGLRTDVVGIDISPRMIEIAREAAPGVRFEVASMIDLPVEDGAWSGAALLYSIIHLRETQRMQAFSELRRALAPGGVALISFHIRSEEHPPGDFAHLDQWFEQDVDLDRYFLDPEQVIAEVSTAGFDLVSVTTRLPNSSERPTERAYLLVRKPA</sequence>
<evidence type="ECO:0000256" key="2">
    <source>
        <dbReference type="ARBA" id="ARBA00022679"/>
    </source>
</evidence>
<evidence type="ECO:0000313" key="5">
    <source>
        <dbReference type="Proteomes" id="UP000320244"/>
    </source>
</evidence>
<reference evidence="4 5" key="1">
    <citation type="submission" date="2019-05" db="EMBL/GenBank/DDBJ databases">
        <authorList>
            <person name="Lee S.D."/>
        </authorList>
    </citation>
    <scope>NUCLEOTIDE SEQUENCE [LARGE SCALE GENOMIC DNA]</scope>
    <source>
        <strain evidence="4 5">C5-26</strain>
    </source>
</reference>
<dbReference type="GO" id="GO:0008168">
    <property type="term" value="F:methyltransferase activity"/>
    <property type="evidence" value="ECO:0007669"/>
    <property type="project" value="UniProtKB-KW"/>
</dbReference>
<evidence type="ECO:0000259" key="3">
    <source>
        <dbReference type="Pfam" id="PF13649"/>
    </source>
</evidence>
<proteinExistence type="predicted"/>
<dbReference type="Pfam" id="PF13649">
    <property type="entry name" value="Methyltransf_25"/>
    <property type="match status" value="1"/>
</dbReference>
<evidence type="ECO:0000256" key="1">
    <source>
        <dbReference type="ARBA" id="ARBA00022603"/>
    </source>
</evidence>
<reference evidence="4 5" key="2">
    <citation type="submission" date="2019-08" db="EMBL/GenBank/DDBJ databases">
        <title>Jejuicoccus antrihumi gen. nov., sp. nov., a new member of the family Dermacoccaceae isolated from a cave.</title>
        <authorList>
            <person name="Schumann P."/>
            <person name="Kim I.S."/>
        </authorList>
    </citation>
    <scope>NUCLEOTIDE SEQUENCE [LARGE SCALE GENOMIC DNA]</scope>
    <source>
        <strain evidence="4 5">C5-26</strain>
    </source>
</reference>
<dbReference type="CDD" id="cd02440">
    <property type="entry name" value="AdoMet_MTases"/>
    <property type="match status" value="1"/>
</dbReference>
<dbReference type="Gene3D" id="3.40.50.150">
    <property type="entry name" value="Vaccinia Virus protein VP39"/>
    <property type="match status" value="1"/>
</dbReference>
<keyword evidence="1 4" id="KW-0489">Methyltransferase</keyword>
<dbReference type="InterPro" id="IPR041698">
    <property type="entry name" value="Methyltransf_25"/>
</dbReference>
<dbReference type="GO" id="GO:0032259">
    <property type="term" value="P:methylation"/>
    <property type="evidence" value="ECO:0007669"/>
    <property type="project" value="UniProtKB-KW"/>
</dbReference>
<dbReference type="PANTHER" id="PTHR43861:SF1">
    <property type="entry name" value="TRANS-ACONITATE 2-METHYLTRANSFERASE"/>
    <property type="match status" value="1"/>
</dbReference>
<dbReference type="SUPFAM" id="SSF53335">
    <property type="entry name" value="S-adenosyl-L-methionine-dependent methyltransferases"/>
    <property type="match status" value="1"/>
</dbReference>
<dbReference type="OrthoDB" id="9805171at2"/>
<dbReference type="PANTHER" id="PTHR43861">
    <property type="entry name" value="TRANS-ACONITATE 2-METHYLTRANSFERASE-RELATED"/>
    <property type="match status" value="1"/>
</dbReference>
<dbReference type="AlphaFoldDB" id="A0A563EB63"/>
<dbReference type="EMBL" id="VCQV01000001">
    <property type="protein sequence ID" value="TWP39024.1"/>
    <property type="molecule type" value="Genomic_DNA"/>
</dbReference>
<keyword evidence="5" id="KW-1185">Reference proteome</keyword>
<feature type="domain" description="Methyltransferase" evidence="3">
    <location>
        <begin position="59"/>
        <end position="149"/>
    </location>
</feature>
<organism evidence="4 5">
    <name type="scientific">Leekyejoonella antrihumi</name>
    <dbReference type="NCBI Taxonomy" id="1660198"/>
    <lineage>
        <taxon>Bacteria</taxon>
        <taxon>Bacillati</taxon>
        <taxon>Actinomycetota</taxon>
        <taxon>Actinomycetes</taxon>
        <taxon>Micrococcales</taxon>
        <taxon>Dermacoccaceae</taxon>
        <taxon>Leekyejoonella</taxon>
    </lineage>
</organism>